<keyword evidence="2" id="KW-0805">Transcription regulation</keyword>
<evidence type="ECO:0000256" key="2">
    <source>
        <dbReference type="ARBA" id="ARBA00023015"/>
    </source>
</evidence>
<evidence type="ECO:0000256" key="6">
    <source>
        <dbReference type="SAM" id="MobiDB-lite"/>
    </source>
</evidence>
<dbReference type="GO" id="GO:0000978">
    <property type="term" value="F:RNA polymerase II cis-regulatory region sequence-specific DNA binding"/>
    <property type="evidence" value="ECO:0007669"/>
    <property type="project" value="TreeGrafter"/>
</dbReference>
<feature type="compositionally biased region" description="Low complexity" evidence="6">
    <location>
        <begin position="306"/>
        <end position="322"/>
    </location>
</feature>
<feature type="domain" description="MADS-box" evidence="7">
    <location>
        <begin position="1"/>
        <end position="61"/>
    </location>
</feature>
<dbReference type="PROSITE" id="PS50066">
    <property type="entry name" value="MADS_BOX_2"/>
    <property type="match status" value="1"/>
</dbReference>
<evidence type="ECO:0000313" key="9">
    <source>
        <dbReference type="Proteomes" id="UP001139887"/>
    </source>
</evidence>
<evidence type="ECO:0000256" key="3">
    <source>
        <dbReference type="ARBA" id="ARBA00023125"/>
    </source>
</evidence>
<evidence type="ECO:0000313" key="8">
    <source>
        <dbReference type="EMBL" id="KAJ2850593.1"/>
    </source>
</evidence>
<evidence type="ECO:0000256" key="4">
    <source>
        <dbReference type="ARBA" id="ARBA00023163"/>
    </source>
</evidence>
<dbReference type="Pfam" id="PF00319">
    <property type="entry name" value="SRF-TF"/>
    <property type="match status" value="1"/>
</dbReference>
<dbReference type="PANTHER" id="PTHR11945:SF534">
    <property type="entry name" value="MYOCYTE-SPECIFIC ENHANCER FACTOR 2"/>
    <property type="match status" value="1"/>
</dbReference>
<keyword evidence="5" id="KW-0539">Nucleus</keyword>
<accession>A0A9W8M0J0</accession>
<dbReference type="InterPro" id="IPR002100">
    <property type="entry name" value="TF_MADSbox"/>
</dbReference>
<sequence length="559" mass="59607">MGRKKINIREIENSRQKTVTFARRRAGLIKKAHELSILCGVKVAVVIFDSKNASHVYSSADTPEELFTRYLNKQFLTNESRKRKDTLDSSSDTSGGTYGFDNNGSFVRRRLAVVNEYKVTSDGPNSRNLHVKYTKQYHNPSSAAASQRQSMGSASTLSTSTLEQALHSSPSVLSSLNDSAQINDVAGLHGQAALSRQMVCGLPARTISLLKNSDGMAAGSEPMPAVGLPFQASEFSYPPFHMGLGAEQPNARNADGLKNATRDLSALSLFSDSNGQINGGAGITSGVQLGIDGLFSPFGSSGQRESNSPLSSSDGGSSYSNSHCEMPKSAQNEAEHRAKRPRSQVYDSANGDDAKYSLDKTLVEDFLSNSKVAELLSTSWRPTNKEEPSAEAAFESDSNHDEDEDESSSDEESDDEEEEDEVADDSEGPQPDKPEDGAQEPTIEPQMLPSLEANASILRTLQSLGMTAPTEYSSMGAGSLERDASLQQLFSGQEQAPAGRTSSMAFGLGYPASAAAAAAAAAAANMQGSGHSRHPAAQQQQYSFPAGIMLTGALNDRVF</sequence>
<dbReference type="OrthoDB" id="1898716at2759"/>
<dbReference type="AlphaFoldDB" id="A0A9W8M0J0"/>
<keyword evidence="9" id="KW-1185">Reference proteome</keyword>
<dbReference type="Proteomes" id="UP001139887">
    <property type="component" value="Unassembled WGS sequence"/>
</dbReference>
<comment type="subcellular location">
    <subcellularLocation>
        <location evidence="1">Nucleus</location>
    </subcellularLocation>
</comment>
<evidence type="ECO:0000259" key="7">
    <source>
        <dbReference type="PROSITE" id="PS50066"/>
    </source>
</evidence>
<comment type="caution">
    <text evidence="8">The sequence shown here is derived from an EMBL/GenBank/DDBJ whole genome shotgun (WGS) entry which is preliminary data.</text>
</comment>
<feature type="region of interest" description="Disordered" evidence="6">
    <location>
        <begin position="298"/>
        <end position="353"/>
    </location>
</feature>
<feature type="compositionally biased region" description="Acidic residues" evidence="6">
    <location>
        <begin position="400"/>
        <end position="427"/>
    </location>
</feature>
<dbReference type="SMART" id="SM00432">
    <property type="entry name" value="MADS"/>
    <property type="match status" value="1"/>
</dbReference>
<reference evidence="8" key="1">
    <citation type="submission" date="2022-07" db="EMBL/GenBank/DDBJ databases">
        <title>Phylogenomic reconstructions and comparative analyses of Kickxellomycotina fungi.</title>
        <authorList>
            <person name="Reynolds N.K."/>
            <person name="Stajich J.E."/>
            <person name="Barry K."/>
            <person name="Grigoriev I.V."/>
            <person name="Crous P."/>
            <person name="Smith M.E."/>
        </authorList>
    </citation>
    <scope>NUCLEOTIDE SEQUENCE</scope>
    <source>
        <strain evidence="8">NRRL 1566</strain>
    </source>
</reference>
<dbReference type="GO" id="GO:0046983">
    <property type="term" value="F:protein dimerization activity"/>
    <property type="evidence" value="ECO:0007669"/>
    <property type="project" value="InterPro"/>
</dbReference>
<organism evidence="8 9">
    <name type="scientific">Coemansia brasiliensis</name>
    <dbReference type="NCBI Taxonomy" id="2650707"/>
    <lineage>
        <taxon>Eukaryota</taxon>
        <taxon>Fungi</taxon>
        <taxon>Fungi incertae sedis</taxon>
        <taxon>Zoopagomycota</taxon>
        <taxon>Kickxellomycotina</taxon>
        <taxon>Kickxellomycetes</taxon>
        <taxon>Kickxellales</taxon>
        <taxon>Kickxellaceae</taxon>
        <taxon>Coemansia</taxon>
    </lineage>
</organism>
<dbReference type="GO" id="GO:0005634">
    <property type="term" value="C:nucleus"/>
    <property type="evidence" value="ECO:0007669"/>
    <property type="project" value="UniProtKB-SubCell"/>
</dbReference>
<dbReference type="GO" id="GO:0000981">
    <property type="term" value="F:DNA-binding transcription factor activity, RNA polymerase II-specific"/>
    <property type="evidence" value="ECO:0007669"/>
    <property type="project" value="TreeGrafter"/>
</dbReference>
<dbReference type="InterPro" id="IPR036879">
    <property type="entry name" value="TF_MADSbox_sf"/>
</dbReference>
<dbReference type="PANTHER" id="PTHR11945">
    <property type="entry name" value="MADS BOX PROTEIN"/>
    <property type="match status" value="1"/>
</dbReference>
<protein>
    <recommendedName>
        <fullName evidence="7">MADS-box domain-containing protein</fullName>
    </recommendedName>
</protein>
<gene>
    <name evidence="8" type="ORF">IWW36_001773</name>
</gene>
<dbReference type="PRINTS" id="PR00404">
    <property type="entry name" value="MADSDOMAIN"/>
</dbReference>
<dbReference type="GO" id="GO:0045944">
    <property type="term" value="P:positive regulation of transcription by RNA polymerase II"/>
    <property type="evidence" value="ECO:0007669"/>
    <property type="project" value="TreeGrafter"/>
</dbReference>
<evidence type="ECO:0000256" key="1">
    <source>
        <dbReference type="ARBA" id="ARBA00004123"/>
    </source>
</evidence>
<feature type="region of interest" description="Disordered" evidence="6">
    <location>
        <begin position="379"/>
        <end position="442"/>
    </location>
</feature>
<dbReference type="SUPFAM" id="SSF55455">
    <property type="entry name" value="SRF-like"/>
    <property type="match status" value="1"/>
</dbReference>
<evidence type="ECO:0000256" key="5">
    <source>
        <dbReference type="ARBA" id="ARBA00023242"/>
    </source>
</evidence>
<dbReference type="EMBL" id="JANBUW010000028">
    <property type="protein sequence ID" value="KAJ2850593.1"/>
    <property type="molecule type" value="Genomic_DNA"/>
</dbReference>
<keyword evidence="4" id="KW-0804">Transcription</keyword>
<proteinExistence type="predicted"/>
<dbReference type="Gene3D" id="3.40.1810.10">
    <property type="entry name" value="Transcription factor, MADS-box"/>
    <property type="match status" value="1"/>
</dbReference>
<feature type="region of interest" description="Disordered" evidence="6">
    <location>
        <begin position="138"/>
        <end position="163"/>
    </location>
</feature>
<keyword evidence="3" id="KW-0238">DNA-binding</keyword>
<name>A0A9W8M0J0_9FUNG</name>